<keyword evidence="2" id="KW-1185">Reference proteome</keyword>
<gene>
    <name evidence="1" type="ORF">CSSPJE1EN1_LOCUS29101</name>
</gene>
<organism evidence="1 2">
    <name type="scientific">Sphagnum jensenii</name>
    <dbReference type="NCBI Taxonomy" id="128206"/>
    <lineage>
        <taxon>Eukaryota</taxon>
        <taxon>Viridiplantae</taxon>
        <taxon>Streptophyta</taxon>
        <taxon>Embryophyta</taxon>
        <taxon>Bryophyta</taxon>
        <taxon>Sphagnophytina</taxon>
        <taxon>Sphagnopsida</taxon>
        <taxon>Sphagnales</taxon>
        <taxon>Sphagnaceae</taxon>
        <taxon>Sphagnum</taxon>
    </lineage>
</organism>
<comment type="caution">
    <text evidence="1">The sequence shown here is derived from an EMBL/GenBank/DDBJ whole genome shotgun (WGS) entry which is preliminary data.</text>
</comment>
<dbReference type="Proteomes" id="UP001497444">
    <property type="component" value="Unassembled WGS sequence"/>
</dbReference>
<name>A0ABP0VIN2_9BRYO</name>
<sequence length="121" mass="13926">MKGRRRWGGTYLRGGRFAGRLVRARWSLVRRVLDGNLRRRSLQTSFRGSSIAPLRSRLCASSWSLTSFRILGRGRDLRSSELLLPLFSERNSWEKKAWREKGLERALHNRSGPSEKTVGGK</sequence>
<protein>
    <submittedName>
        <fullName evidence="1">Uncharacterized protein</fullName>
    </submittedName>
</protein>
<proteinExistence type="predicted"/>
<reference evidence="1" key="1">
    <citation type="submission" date="2024-02" db="EMBL/GenBank/DDBJ databases">
        <authorList>
            <consortium name="ELIXIR-Norway"/>
            <consortium name="Elixir Norway"/>
        </authorList>
    </citation>
    <scope>NUCLEOTIDE SEQUENCE</scope>
</reference>
<evidence type="ECO:0000313" key="2">
    <source>
        <dbReference type="Proteomes" id="UP001497444"/>
    </source>
</evidence>
<accession>A0ABP0VIN2</accession>
<evidence type="ECO:0000313" key="1">
    <source>
        <dbReference type="EMBL" id="CAK9253723.1"/>
    </source>
</evidence>
<dbReference type="EMBL" id="CAXAQS010000931">
    <property type="protein sequence ID" value="CAK9253723.1"/>
    <property type="molecule type" value="Genomic_DNA"/>
</dbReference>